<protein>
    <recommendedName>
        <fullName evidence="2">DUF1996 domain-containing protein</fullName>
    </recommendedName>
</protein>
<evidence type="ECO:0000313" key="4">
    <source>
        <dbReference type="Proteomes" id="UP000054032"/>
    </source>
</evidence>
<name>W6YLG7_COCMI</name>
<dbReference type="Pfam" id="PF09362">
    <property type="entry name" value="DUF1996"/>
    <property type="match status" value="1"/>
</dbReference>
<gene>
    <name evidence="3" type="ORF">COCMIDRAFT_109767</name>
</gene>
<accession>W6YLG7</accession>
<reference evidence="3 4" key="1">
    <citation type="journal article" date="2013" name="PLoS Genet.">
        <title>Comparative genome structure, secondary metabolite, and effector coding capacity across Cochliobolus pathogens.</title>
        <authorList>
            <person name="Condon B.J."/>
            <person name="Leng Y."/>
            <person name="Wu D."/>
            <person name="Bushley K.E."/>
            <person name="Ohm R.A."/>
            <person name="Otillar R."/>
            <person name="Martin J."/>
            <person name="Schackwitz W."/>
            <person name="Grimwood J."/>
            <person name="MohdZainudin N."/>
            <person name="Xue C."/>
            <person name="Wang R."/>
            <person name="Manning V.A."/>
            <person name="Dhillon B."/>
            <person name="Tu Z.J."/>
            <person name="Steffenson B.J."/>
            <person name="Salamov A."/>
            <person name="Sun H."/>
            <person name="Lowry S."/>
            <person name="LaButti K."/>
            <person name="Han J."/>
            <person name="Copeland A."/>
            <person name="Lindquist E."/>
            <person name="Barry K."/>
            <person name="Schmutz J."/>
            <person name="Baker S.E."/>
            <person name="Ciuffetti L.M."/>
            <person name="Grigoriev I.V."/>
            <person name="Zhong S."/>
            <person name="Turgeon B.G."/>
        </authorList>
    </citation>
    <scope>NUCLEOTIDE SEQUENCE [LARGE SCALE GENOMIC DNA]</scope>
    <source>
        <strain evidence="3 4">ATCC 44560</strain>
    </source>
</reference>
<feature type="signal peptide" evidence="1">
    <location>
        <begin position="1"/>
        <end position="18"/>
    </location>
</feature>
<feature type="chain" id="PRO_5004885981" description="DUF1996 domain-containing protein" evidence="1">
    <location>
        <begin position="19"/>
        <end position="117"/>
    </location>
</feature>
<dbReference type="GeneID" id="19119501"/>
<dbReference type="EMBL" id="KI964204">
    <property type="protein sequence ID" value="EUC40057.1"/>
    <property type="molecule type" value="Genomic_DNA"/>
</dbReference>
<dbReference type="KEGG" id="bor:COCMIDRAFT_109767"/>
<dbReference type="PANTHER" id="PTHR43662">
    <property type="match status" value="1"/>
</dbReference>
<dbReference type="AlphaFoldDB" id="W6YLG7"/>
<evidence type="ECO:0000256" key="1">
    <source>
        <dbReference type="SAM" id="SignalP"/>
    </source>
</evidence>
<evidence type="ECO:0000313" key="3">
    <source>
        <dbReference type="EMBL" id="EUC40057.1"/>
    </source>
</evidence>
<keyword evidence="4" id="KW-1185">Reference proteome</keyword>
<feature type="domain" description="DUF1996" evidence="2">
    <location>
        <begin position="34"/>
        <end position="104"/>
    </location>
</feature>
<dbReference type="PANTHER" id="PTHR43662:SF7">
    <property type="entry name" value="DUF1996 DOMAIN-CONTAINING PROTEIN"/>
    <property type="match status" value="1"/>
</dbReference>
<sequence length="117" mass="13160">MNIRYISLVSVFALTTRAFWRPPCYSRLGVFRIDLIVSEGLPSQHAHTLHGAQNLDFSSSYDSLVQSKCTTCAVLEDMSAYWTPPLMFLHTNGTVEIVPQIGGMLMSVLKIKFKISY</sequence>
<dbReference type="STRING" id="930090.W6YLG7"/>
<organism evidence="3 4">
    <name type="scientific">Bipolaris oryzae ATCC 44560</name>
    <dbReference type="NCBI Taxonomy" id="930090"/>
    <lineage>
        <taxon>Eukaryota</taxon>
        <taxon>Fungi</taxon>
        <taxon>Dikarya</taxon>
        <taxon>Ascomycota</taxon>
        <taxon>Pezizomycotina</taxon>
        <taxon>Dothideomycetes</taxon>
        <taxon>Pleosporomycetidae</taxon>
        <taxon>Pleosporales</taxon>
        <taxon>Pleosporineae</taxon>
        <taxon>Pleosporaceae</taxon>
        <taxon>Bipolaris</taxon>
    </lineage>
</organism>
<dbReference type="InterPro" id="IPR018535">
    <property type="entry name" value="DUF1996"/>
</dbReference>
<proteinExistence type="predicted"/>
<dbReference type="OrthoDB" id="74764at2759"/>
<evidence type="ECO:0000259" key="2">
    <source>
        <dbReference type="Pfam" id="PF09362"/>
    </source>
</evidence>
<dbReference type="Proteomes" id="UP000054032">
    <property type="component" value="Unassembled WGS sequence"/>
</dbReference>
<dbReference type="RefSeq" id="XP_007693436.1">
    <property type="nucleotide sequence ID" value="XM_007695246.1"/>
</dbReference>
<dbReference type="HOGENOM" id="CLU_2229602_0_0_1"/>
<keyword evidence="1" id="KW-0732">Signal</keyword>